<dbReference type="InterPro" id="IPR058675">
    <property type="entry name" value="DUF8054_C"/>
</dbReference>
<proteinExistence type="predicted"/>
<dbReference type="GeneID" id="37879031"/>
<feature type="domain" description="DUF8054" evidence="4">
    <location>
        <begin position="103"/>
        <end position="225"/>
    </location>
</feature>
<dbReference type="Pfam" id="PF26237">
    <property type="entry name" value="DUF8054_C"/>
    <property type="match status" value="1"/>
</dbReference>
<dbReference type="OrthoDB" id="292134at2157"/>
<feature type="domain" description="DUF8054" evidence="2">
    <location>
        <begin position="10"/>
        <end position="89"/>
    </location>
</feature>
<dbReference type="Pfam" id="PF26236">
    <property type="entry name" value="DUF8054_N"/>
    <property type="match status" value="1"/>
</dbReference>
<evidence type="ECO:0000259" key="4">
    <source>
        <dbReference type="Pfam" id="PF26238"/>
    </source>
</evidence>
<reference evidence="6" key="1">
    <citation type="submission" date="2017-11" db="EMBL/GenBank/DDBJ databases">
        <title>Phenotypic and genomic properties of facultatively anaerobic sulfur-reducing natronoarchaea from hypersaline soda lakes.</title>
        <authorList>
            <person name="Sorokin D.Y."/>
            <person name="Kublanov I.V."/>
            <person name="Roman P."/>
            <person name="Sinninghe Damste J.S."/>
            <person name="Golyshin P.N."/>
            <person name="Rojo D."/>
            <person name="Ciordia S."/>
            <person name="Mena M.D.C."/>
            <person name="Ferrer M."/>
            <person name="Messina E."/>
            <person name="Smedile F."/>
            <person name="La Spada G."/>
            <person name="La Cono V."/>
            <person name="Yakimov M.M."/>
        </authorList>
    </citation>
    <scope>NUCLEOTIDE SEQUENCE [LARGE SCALE GENOMIC DNA]</scope>
    <source>
        <strain evidence="6">AArc-Sl</strain>
    </source>
</reference>
<dbReference type="EMBL" id="CP025066">
    <property type="protein sequence ID" value="AUX10291.1"/>
    <property type="molecule type" value="Genomic_DNA"/>
</dbReference>
<dbReference type="KEGG" id="hdf:AArcSl_2673"/>
<evidence type="ECO:0000259" key="3">
    <source>
        <dbReference type="Pfam" id="PF26237"/>
    </source>
</evidence>
<protein>
    <submittedName>
        <fullName evidence="5">Uncharacterized protein</fullName>
    </submittedName>
</protein>
<feature type="domain" description="DUF8054" evidence="3">
    <location>
        <begin position="228"/>
        <end position="268"/>
    </location>
</feature>
<keyword evidence="1" id="KW-0472">Membrane</keyword>
<dbReference type="InterPro" id="IPR058674">
    <property type="entry name" value="DUF8054_N"/>
</dbReference>
<organism evidence="5 6">
    <name type="scientific">Halalkaliarchaeum desulfuricum</name>
    <dbReference type="NCBI Taxonomy" id="2055893"/>
    <lineage>
        <taxon>Archaea</taxon>
        <taxon>Methanobacteriati</taxon>
        <taxon>Methanobacteriota</taxon>
        <taxon>Stenosarchaea group</taxon>
        <taxon>Halobacteria</taxon>
        <taxon>Halobacteriales</taxon>
        <taxon>Haloferacaceae</taxon>
        <taxon>Halalkaliarchaeum</taxon>
    </lineage>
</organism>
<keyword evidence="1" id="KW-0812">Transmembrane</keyword>
<dbReference type="RefSeq" id="WP_119820300.1">
    <property type="nucleotide sequence ID" value="NZ_CP025066.1"/>
</dbReference>
<feature type="transmembrane region" description="Helical" evidence="1">
    <location>
        <begin position="21"/>
        <end position="41"/>
    </location>
</feature>
<keyword evidence="1" id="KW-1133">Transmembrane helix</keyword>
<sequence length="282" mass="30362">MADFSSRTVARLSKPEYTGENRCLPCTIVNLAIAAVLALIAAVIQPALGVAVAVVSVGAIYLRGYLVPGTPALTKQFLPVRVLRWFGKETTTPETFGSSIDIGGTLLSAGVLVEDPETMDFVLESEFAAAWISRARLYADADTDEALLAAFLEIDEDDLEGRELGFEWRGLAFVAHLGNERIGRWESRSAFVADMAGADVFARRWDGWNAVPVAHRGELLGGLRLFLDTCPRCDGAVSLDQRVVESCCRSYDVVAATCDGCGDRLFEADVPPGVAEASQPTQ</sequence>
<dbReference type="Proteomes" id="UP000263012">
    <property type="component" value="Chromosome"/>
</dbReference>
<dbReference type="InterPro" id="IPR058775">
    <property type="entry name" value="DUF8054_M"/>
</dbReference>
<gene>
    <name evidence="5" type="ORF">AArcSl_2673</name>
</gene>
<evidence type="ECO:0000256" key="1">
    <source>
        <dbReference type="SAM" id="Phobius"/>
    </source>
</evidence>
<accession>A0A343TMG9</accession>
<evidence type="ECO:0000313" key="6">
    <source>
        <dbReference type="Proteomes" id="UP000263012"/>
    </source>
</evidence>
<name>A0A343TMG9_9EURY</name>
<dbReference type="AlphaFoldDB" id="A0A343TMG9"/>
<dbReference type="Pfam" id="PF26238">
    <property type="entry name" value="DUF8054_M"/>
    <property type="match status" value="1"/>
</dbReference>
<keyword evidence="6" id="KW-1185">Reference proteome</keyword>
<evidence type="ECO:0000313" key="5">
    <source>
        <dbReference type="EMBL" id="AUX10291.1"/>
    </source>
</evidence>
<evidence type="ECO:0000259" key="2">
    <source>
        <dbReference type="Pfam" id="PF26236"/>
    </source>
</evidence>
<feature type="transmembrane region" description="Helical" evidence="1">
    <location>
        <begin position="47"/>
        <end position="66"/>
    </location>
</feature>